<proteinExistence type="predicted"/>
<accession>J9QTI2</accession>
<reference evidence="1 2" key="1">
    <citation type="submission" date="2012-09" db="EMBL/GenBank/DDBJ databases">
        <title>Riemerella anatipestifer vaccine strains.</title>
        <authorList>
            <person name="Chun C.A."/>
            <person name="Shu W.M."/>
            <person name="Kang Z.D."/>
            <person name="Jia W.X."/>
        </authorList>
    </citation>
    <scope>NUCLEOTIDE SEQUENCE [LARGE SCALE GENOMIC DNA]</scope>
    <source>
        <strain evidence="1 2">RA-CH-1</strain>
    </source>
</reference>
<dbReference type="KEGG" id="rag:B739_1368"/>
<dbReference type="RefSeq" id="WP_014938293.1">
    <property type="nucleotide sequence ID" value="NC_018609.1"/>
</dbReference>
<evidence type="ECO:0000313" key="2">
    <source>
        <dbReference type="Proteomes" id="UP000006276"/>
    </source>
</evidence>
<dbReference type="AlphaFoldDB" id="J9QTI2"/>
<gene>
    <name evidence="1" type="ORF">B739_1368</name>
</gene>
<evidence type="ECO:0000313" key="1">
    <source>
        <dbReference type="EMBL" id="AFR35966.1"/>
    </source>
</evidence>
<dbReference type="PATRIC" id="fig|1228997.3.peg.1364"/>
<protein>
    <submittedName>
        <fullName evidence="1">Uncharacterized protein</fullName>
    </submittedName>
</protein>
<keyword evidence="2" id="KW-1185">Reference proteome</keyword>
<organism evidence="1 2">
    <name type="scientific">Riemerella anatipestifer RA-CH-1</name>
    <dbReference type="NCBI Taxonomy" id="1228997"/>
    <lineage>
        <taxon>Bacteria</taxon>
        <taxon>Pseudomonadati</taxon>
        <taxon>Bacteroidota</taxon>
        <taxon>Flavobacteriia</taxon>
        <taxon>Flavobacteriales</taxon>
        <taxon>Weeksellaceae</taxon>
        <taxon>Riemerella</taxon>
    </lineage>
</organism>
<sequence>MKRTVLDGKQWILDLLLRAKVNEFINGQIYKYNRPVNSNKEDIVINSLTMTNQMLQNGVFNINCYVPKKSVTVGGITQLHKDNKRLKEIADKVYAILNDVWENDYNLDVETHQDFEEQNENYYNFRVQLNAYPTFN</sequence>
<name>J9QTI2_RIEAN</name>
<dbReference type="Proteomes" id="UP000006276">
    <property type="component" value="Chromosome"/>
</dbReference>
<dbReference type="EMBL" id="CP003787">
    <property type="protein sequence ID" value="AFR35966.1"/>
    <property type="molecule type" value="Genomic_DNA"/>
</dbReference>
<dbReference type="HOGENOM" id="CLU_1873864_0_0_10"/>